<keyword evidence="6 9" id="KW-0464">Manganese</keyword>
<gene>
    <name evidence="9" type="primary">dxr</name>
    <name evidence="13" type="ORF">CJD38_05745</name>
</gene>
<evidence type="ECO:0000313" key="14">
    <source>
        <dbReference type="Proteomes" id="UP000244248"/>
    </source>
</evidence>
<evidence type="ECO:0000256" key="7">
    <source>
        <dbReference type="ARBA" id="ARBA00023229"/>
    </source>
</evidence>
<evidence type="ECO:0000256" key="8">
    <source>
        <dbReference type="ARBA" id="ARBA00048543"/>
    </source>
</evidence>
<feature type="binding site" evidence="9">
    <location>
        <position position="226"/>
    </location>
    <ligand>
        <name>Mn(2+)</name>
        <dbReference type="ChEBI" id="CHEBI:29035"/>
    </ligand>
</feature>
<evidence type="ECO:0000256" key="4">
    <source>
        <dbReference type="ARBA" id="ARBA00022857"/>
    </source>
</evidence>
<dbReference type="SUPFAM" id="SSF69055">
    <property type="entry name" value="1-deoxy-D-xylulose-5-phosphate reductoisomerase, C-terminal domain"/>
    <property type="match status" value="1"/>
</dbReference>
<dbReference type="NCBIfam" id="NF009114">
    <property type="entry name" value="PRK12464.1"/>
    <property type="match status" value="1"/>
</dbReference>
<accession>A0A2T5MHW5</accession>
<dbReference type="OrthoDB" id="9806546at2"/>
<comment type="cofactor">
    <cofactor evidence="9">
        <name>Mg(2+)</name>
        <dbReference type="ChEBI" id="CHEBI:18420"/>
    </cofactor>
    <cofactor evidence="9">
        <name>Mn(2+)</name>
        <dbReference type="ChEBI" id="CHEBI:29035"/>
    </cofactor>
</comment>
<feature type="binding site" evidence="9">
    <location>
        <position position="126"/>
    </location>
    <ligand>
        <name>NADPH</name>
        <dbReference type="ChEBI" id="CHEBI:57783"/>
    </ligand>
</feature>
<feature type="domain" description="1-deoxy-D-xylulose 5-phosphate reductoisomerase C-terminal" evidence="11">
    <location>
        <begin position="146"/>
        <end position="234"/>
    </location>
</feature>
<keyword evidence="3 9" id="KW-0479">Metal-binding</keyword>
<dbReference type="InterPro" id="IPR003821">
    <property type="entry name" value="DXP_reductoisomerase"/>
</dbReference>
<dbReference type="PANTHER" id="PTHR30525:SF0">
    <property type="entry name" value="1-DEOXY-D-XYLULOSE 5-PHOSPHATE REDUCTOISOMERASE, CHLOROPLASTIC"/>
    <property type="match status" value="1"/>
</dbReference>
<feature type="binding site" evidence="9">
    <location>
        <position position="125"/>
    </location>
    <ligand>
        <name>1-deoxy-D-xylulose 5-phosphate</name>
        <dbReference type="ChEBI" id="CHEBI:57792"/>
    </ligand>
</feature>
<dbReference type="InterPro" id="IPR013512">
    <property type="entry name" value="DXP_reductoisomerase_N"/>
</dbReference>
<feature type="binding site" evidence="9">
    <location>
        <position position="152"/>
    </location>
    <ligand>
        <name>1-deoxy-D-xylulose 5-phosphate</name>
        <dbReference type="ChEBI" id="CHEBI:57792"/>
    </ligand>
</feature>
<keyword evidence="4 9" id="KW-0521">NADP</keyword>
<dbReference type="SUPFAM" id="SSF51735">
    <property type="entry name" value="NAD(P)-binding Rossmann-fold domains"/>
    <property type="match status" value="1"/>
</dbReference>
<feature type="binding site" evidence="9">
    <location>
        <position position="151"/>
    </location>
    <ligand>
        <name>1-deoxy-D-xylulose 5-phosphate</name>
        <dbReference type="ChEBI" id="CHEBI:57792"/>
    </ligand>
</feature>
<feature type="binding site" evidence="9">
    <location>
        <position position="124"/>
    </location>
    <ligand>
        <name>NADPH</name>
        <dbReference type="ChEBI" id="CHEBI:57783"/>
    </ligand>
</feature>
<dbReference type="SUPFAM" id="SSF55347">
    <property type="entry name" value="Glyceraldehyde-3-phosphate dehydrogenase-like, C-terminal domain"/>
    <property type="match status" value="1"/>
</dbReference>
<feature type="binding site" evidence="9">
    <location>
        <position position="217"/>
    </location>
    <ligand>
        <name>1-deoxy-D-xylulose 5-phosphate</name>
        <dbReference type="ChEBI" id="CHEBI:57792"/>
    </ligand>
</feature>
<comment type="caution">
    <text evidence="13">The sequence shown here is derived from an EMBL/GenBank/DDBJ whole genome shotgun (WGS) entry which is preliminary data.</text>
</comment>
<proteinExistence type="inferred from homology"/>
<feature type="binding site" evidence="9">
    <location>
        <position position="223"/>
    </location>
    <ligand>
        <name>1-deoxy-D-xylulose 5-phosphate</name>
        <dbReference type="ChEBI" id="CHEBI:57792"/>
    </ligand>
</feature>
<dbReference type="EMBL" id="QANS01000002">
    <property type="protein sequence ID" value="PTU32165.1"/>
    <property type="molecule type" value="Genomic_DNA"/>
</dbReference>
<dbReference type="Gene3D" id="1.10.1740.10">
    <property type="match status" value="1"/>
</dbReference>
<dbReference type="Gene3D" id="3.40.50.720">
    <property type="entry name" value="NAD(P)-binding Rossmann-like Domain"/>
    <property type="match status" value="1"/>
</dbReference>
<dbReference type="GO" id="GO:0051484">
    <property type="term" value="P:isopentenyl diphosphate biosynthetic process, methylerythritol 4-phosphate pathway involved in terpenoid biosynthetic process"/>
    <property type="evidence" value="ECO:0007669"/>
    <property type="project" value="UniProtKB-ARBA"/>
</dbReference>
<dbReference type="InterPro" id="IPR036291">
    <property type="entry name" value="NAD(P)-bd_dom_sf"/>
</dbReference>
<keyword evidence="13" id="KW-0413">Isomerase</keyword>
<dbReference type="RefSeq" id="WP_107939357.1">
    <property type="nucleotide sequence ID" value="NZ_QANS01000002.1"/>
</dbReference>
<feature type="binding site" evidence="9">
    <location>
        <position position="150"/>
    </location>
    <ligand>
        <name>Mn(2+)</name>
        <dbReference type="ChEBI" id="CHEBI:29035"/>
    </ligand>
</feature>
<dbReference type="UniPathway" id="UPA00056">
    <property type="reaction ID" value="UER00092"/>
</dbReference>
<dbReference type="Pfam" id="PF08436">
    <property type="entry name" value="DXP_redisom_C"/>
    <property type="match status" value="1"/>
</dbReference>
<sequence>MQNLVVLGATGTIGRNTLDVAQRHSDKLRVLALTANTDDAALFELCQAFLPRIAVMADAAAAQRLEAKIKSAGLKIEVGTGVDALVAVAAHAEADQIMSAIVGAAGLLPTLAAVQKGKRVLIANKEPLVMAGRLLMDAADQSGATIIPIDSEHNAIFQCLPAAYRCGAVPKGVKRLVLTASGGPFRETPLADLPKVTPQQAVRHPNWVMGQKISVDSATMMNKGLELIEAATLYRLPAAQLEVVIHPESAIHSLVEYVDGSMLAQLGQPDMRVPIAHALAWPERWESGVDGLDLAALGRMRFEPADTQRFPCLRLAREALIAGGNAANVLNAANEIAVEAFLKGKLTYTGIAEMIESCLNADHQAVASDLAGILAVDAWARDWSMSWLNSGQKVIHA</sequence>
<comment type="similarity">
    <text evidence="2 9">Belongs to the DXR family.</text>
</comment>
<dbReference type="PANTHER" id="PTHR30525">
    <property type="entry name" value="1-DEOXY-D-XYLULOSE 5-PHOSPHATE REDUCTOISOMERASE"/>
    <property type="match status" value="1"/>
</dbReference>
<evidence type="ECO:0000313" key="13">
    <source>
        <dbReference type="EMBL" id="PTU32165.1"/>
    </source>
</evidence>
<comment type="function">
    <text evidence="9">Catalyzes the NADPH-dependent rearrangement and reduction of 1-deoxy-D-xylulose-5-phosphate (DXP) to 2-C-methyl-D-erythritol 4-phosphate (MEP).</text>
</comment>
<dbReference type="GO" id="GO:0030604">
    <property type="term" value="F:1-deoxy-D-xylulose-5-phosphate reductoisomerase activity"/>
    <property type="evidence" value="ECO:0007669"/>
    <property type="project" value="UniProtKB-UniRule"/>
</dbReference>
<evidence type="ECO:0000259" key="12">
    <source>
        <dbReference type="Pfam" id="PF13288"/>
    </source>
</evidence>
<feature type="binding site" evidence="9">
    <location>
        <position position="226"/>
    </location>
    <ligand>
        <name>1-deoxy-D-xylulose 5-phosphate</name>
        <dbReference type="ChEBI" id="CHEBI:57792"/>
    </ligand>
</feature>
<feature type="binding site" evidence="9">
    <location>
        <position position="13"/>
    </location>
    <ligand>
        <name>NADPH</name>
        <dbReference type="ChEBI" id="CHEBI:57783"/>
    </ligand>
</feature>
<dbReference type="PIRSF" id="PIRSF006205">
    <property type="entry name" value="Dxp_reductismrs"/>
    <property type="match status" value="1"/>
</dbReference>
<keyword evidence="7 9" id="KW-0414">Isoprene biosynthesis</keyword>
<feature type="binding site" evidence="9">
    <location>
        <position position="181"/>
    </location>
    <ligand>
        <name>1-deoxy-D-xylulose 5-phosphate</name>
        <dbReference type="ChEBI" id="CHEBI:57792"/>
    </ligand>
</feature>
<keyword evidence="9" id="KW-0460">Magnesium</keyword>
<dbReference type="AlphaFoldDB" id="A0A2T5MHW5"/>
<dbReference type="EC" id="1.1.1.267" evidence="9"/>
<evidence type="ECO:0000256" key="5">
    <source>
        <dbReference type="ARBA" id="ARBA00023002"/>
    </source>
</evidence>
<feature type="binding site" evidence="9">
    <location>
        <position position="11"/>
    </location>
    <ligand>
        <name>NADPH</name>
        <dbReference type="ChEBI" id="CHEBI:57783"/>
    </ligand>
</feature>
<keyword evidence="14" id="KW-1185">Reference proteome</keyword>
<comment type="catalytic activity">
    <reaction evidence="8">
        <text>2-C-methyl-D-erythritol 4-phosphate + NADP(+) = 1-deoxy-D-xylulose 5-phosphate + NADPH + H(+)</text>
        <dbReference type="Rhea" id="RHEA:13717"/>
        <dbReference type="ChEBI" id="CHEBI:15378"/>
        <dbReference type="ChEBI" id="CHEBI:57783"/>
        <dbReference type="ChEBI" id="CHEBI:57792"/>
        <dbReference type="ChEBI" id="CHEBI:58262"/>
        <dbReference type="ChEBI" id="CHEBI:58349"/>
        <dbReference type="EC" id="1.1.1.267"/>
    </reaction>
    <physiologicalReaction direction="right-to-left" evidence="8">
        <dbReference type="Rhea" id="RHEA:13719"/>
    </physiologicalReaction>
</comment>
<evidence type="ECO:0000256" key="3">
    <source>
        <dbReference type="ARBA" id="ARBA00022723"/>
    </source>
</evidence>
<dbReference type="GO" id="GO:0030145">
    <property type="term" value="F:manganese ion binding"/>
    <property type="evidence" value="ECO:0007669"/>
    <property type="project" value="TreeGrafter"/>
</dbReference>
<feature type="binding site" evidence="9">
    <location>
        <position position="204"/>
    </location>
    <ligand>
        <name>1-deoxy-D-xylulose 5-phosphate</name>
        <dbReference type="ChEBI" id="CHEBI:57792"/>
    </ligand>
</feature>
<reference evidence="13 14" key="1">
    <citation type="submission" date="2018-04" db="EMBL/GenBank/DDBJ databases">
        <title>Novel species isolated from glacier.</title>
        <authorList>
            <person name="Liu Q."/>
            <person name="Xin Y.-H."/>
        </authorList>
    </citation>
    <scope>NUCLEOTIDE SEQUENCE [LARGE SCALE GENOMIC DNA]</scope>
    <source>
        <strain evidence="13 14">GT1R17</strain>
    </source>
</reference>
<feature type="binding site" evidence="9">
    <location>
        <position position="210"/>
    </location>
    <ligand>
        <name>NADPH</name>
        <dbReference type="ChEBI" id="CHEBI:57783"/>
    </ligand>
</feature>
<feature type="binding site" evidence="9">
    <location>
        <position position="10"/>
    </location>
    <ligand>
        <name>NADPH</name>
        <dbReference type="ChEBI" id="CHEBI:57783"/>
    </ligand>
</feature>
<dbReference type="Pfam" id="PF13288">
    <property type="entry name" value="DXPR_C"/>
    <property type="match status" value="1"/>
</dbReference>
<evidence type="ECO:0000256" key="6">
    <source>
        <dbReference type="ARBA" id="ARBA00023211"/>
    </source>
</evidence>
<dbReference type="InterPro" id="IPR026877">
    <property type="entry name" value="DXPR_C"/>
</dbReference>
<dbReference type="Pfam" id="PF02670">
    <property type="entry name" value="DXP_reductoisom"/>
    <property type="match status" value="1"/>
</dbReference>
<comment type="pathway">
    <text evidence="1 9">Isoprenoid biosynthesis; isopentenyl diphosphate biosynthesis via DXP pathway; isopentenyl diphosphate from 1-deoxy-D-xylulose 5-phosphate: step 1/6.</text>
</comment>
<feature type="domain" description="DXP reductoisomerase C-terminal" evidence="12">
    <location>
        <begin position="266"/>
        <end position="382"/>
    </location>
</feature>
<evidence type="ECO:0000256" key="2">
    <source>
        <dbReference type="ARBA" id="ARBA00006825"/>
    </source>
</evidence>
<name>A0A2T5MHW5_9GAMM</name>
<feature type="binding site" evidence="9">
    <location>
        <position position="152"/>
    </location>
    <ligand>
        <name>Mn(2+)</name>
        <dbReference type="ChEBI" id="CHEBI:29035"/>
    </ligand>
</feature>
<dbReference type="NCBIfam" id="TIGR00243">
    <property type="entry name" value="Dxr"/>
    <property type="match status" value="1"/>
</dbReference>
<dbReference type="InterPro" id="IPR036169">
    <property type="entry name" value="DXPR_C_sf"/>
</dbReference>
<dbReference type="FunFam" id="3.40.50.720:FF:000045">
    <property type="entry name" value="1-deoxy-D-xylulose 5-phosphate reductoisomerase"/>
    <property type="match status" value="1"/>
</dbReference>
<feature type="domain" description="1-deoxy-D-xylulose 5-phosphate reductoisomerase N-terminal" evidence="10">
    <location>
        <begin position="4"/>
        <end position="132"/>
    </location>
</feature>
<evidence type="ECO:0000256" key="9">
    <source>
        <dbReference type="HAMAP-Rule" id="MF_00183"/>
    </source>
</evidence>
<feature type="binding site" evidence="9">
    <location>
        <position position="222"/>
    </location>
    <ligand>
        <name>1-deoxy-D-xylulose 5-phosphate</name>
        <dbReference type="ChEBI" id="CHEBI:57792"/>
    </ligand>
</feature>
<evidence type="ECO:0000256" key="1">
    <source>
        <dbReference type="ARBA" id="ARBA00005094"/>
    </source>
</evidence>
<comment type="caution">
    <text evidence="9">Lacks conserved residue(s) required for the propagation of feature annotation.</text>
</comment>
<dbReference type="InterPro" id="IPR013644">
    <property type="entry name" value="DXP_reductoisomerase_C"/>
</dbReference>
<dbReference type="GO" id="GO:0070402">
    <property type="term" value="F:NADPH binding"/>
    <property type="evidence" value="ECO:0007669"/>
    <property type="project" value="InterPro"/>
</dbReference>
<keyword evidence="5 9" id="KW-0560">Oxidoreductase</keyword>
<dbReference type="HAMAP" id="MF_00183">
    <property type="entry name" value="DXP_reductoisom"/>
    <property type="match status" value="1"/>
</dbReference>
<organism evidence="13 14">
    <name type="scientific">Stenotrophobium rhamnosiphilum</name>
    <dbReference type="NCBI Taxonomy" id="2029166"/>
    <lineage>
        <taxon>Bacteria</taxon>
        <taxon>Pseudomonadati</taxon>
        <taxon>Pseudomonadota</taxon>
        <taxon>Gammaproteobacteria</taxon>
        <taxon>Nevskiales</taxon>
        <taxon>Nevskiaceae</taxon>
        <taxon>Stenotrophobium</taxon>
    </lineage>
</organism>
<dbReference type="GO" id="GO:0016853">
    <property type="term" value="F:isomerase activity"/>
    <property type="evidence" value="ECO:0007669"/>
    <property type="project" value="UniProtKB-KW"/>
</dbReference>
<dbReference type="Proteomes" id="UP000244248">
    <property type="component" value="Unassembled WGS sequence"/>
</dbReference>
<evidence type="ECO:0000259" key="10">
    <source>
        <dbReference type="Pfam" id="PF02670"/>
    </source>
</evidence>
<protein>
    <recommendedName>
        <fullName evidence="9">1-deoxy-D-xylulose 5-phosphate reductoisomerase</fullName>
        <shortName evidence="9">DXP reductoisomerase</shortName>
        <ecNumber evidence="9">1.1.1.267</ecNumber>
    </recommendedName>
    <alternativeName>
        <fullName evidence="9">1-deoxyxylulose-5-phosphate reductoisomerase</fullName>
    </alternativeName>
    <alternativeName>
        <fullName evidence="9">2-C-methyl-D-erythritol 4-phosphate synthase</fullName>
    </alternativeName>
</protein>
<evidence type="ECO:0000259" key="11">
    <source>
        <dbReference type="Pfam" id="PF08436"/>
    </source>
</evidence>